<accession>A0A382CHF3</accession>
<organism evidence="1">
    <name type="scientific">marine metagenome</name>
    <dbReference type="NCBI Taxonomy" id="408172"/>
    <lineage>
        <taxon>unclassified sequences</taxon>
        <taxon>metagenomes</taxon>
        <taxon>ecological metagenomes</taxon>
    </lineage>
</organism>
<dbReference type="AlphaFoldDB" id="A0A382CHF3"/>
<dbReference type="EMBL" id="UINC01034527">
    <property type="protein sequence ID" value="SVB25505.1"/>
    <property type="molecule type" value="Genomic_DNA"/>
</dbReference>
<sequence length="289" mass="31587">VTALSSVGLGKANEVVTVQSLRSPAPVASLTGNLVASDSKLYLSWLESRGDGHAFRFAAWNGETFSEPMTIRISDAFFANWADFGSLLPLENGQLAAQWLEKAANGTYQYDIWMSLSDDQGKTWSQPERPHRDGTLSEHGFVSLTRHGATGLAGVWLDGRKFQKGASDNEMSLMFTTLEDGVFKEERLLDGRVCECCQTTMARTENGLVVAYRDRSPDEIRDISVVRYVENAWTDPVTLHADGWQIPGCPVNGPQVATKGDQVAIAWFTGAGGERRVQAKFSQDGGASF</sequence>
<gene>
    <name evidence="1" type="ORF">METZ01_LOCUS178359</name>
</gene>
<feature type="non-terminal residue" evidence="1">
    <location>
        <position position="1"/>
    </location>
</feature>
<proteinExistence type="predicted"/>
<name>A0A382CHF3_9ZZZZ</name>
<evidence type="ECO:0008006" key="2">
    <source>
        <dbReference type="Google" id="ProtNLM"/>
    </source>
</evidence>
<protein>
    <recommendedName>
        <fullName evidence="2">Sialidase domain-containing protein</fullName>
    </recommendedName>
</protein>
<reference evidence="1" key="1">
    <citation type="submission" date="2018-05" db="EMBL/GenBank/DDBJ databases">
        <authorList>
            <person name="Lanie J.A."/>
            <person name="Ng W.-L."/>
            <person name="Kazmierczak K.M."/>
            <person name="Andrzejewski T.M."/>
            <person name="Davidsen T.M."/>
            <person name="Wayne K.J."/>
            <person name="Tettelin H."/>
            <person name="Glass J.I."/>
            <person name="Rusch D."/>
            <person name="Podicherti R."/>
            <person name="Tsui H.-C.T."/>
            <person name="Winkler M.E."/>
        </authorList>
    </citation>
    <scope>NUCLEOTIDE SEQUENCE</scope>
</reference>
<feature type="non-terminal residue" evidence="1">
    <location>
        <position position="289"/>
    </location>
</feature>
<evidence type="ECO:0000313" key="1">
    <source>
        <dbReference type="EMBL" id="SVB25505.1"/>
    </source>
</evidence>
<dbReference type="CDD" id="cd15482">
    <property type="entry name" value="Sialidase_non-viral"/>
    <property type="match status" value="1"/>
</dbReference>
<dbReference type="InterPro" id="IPR036278">
    <property type="entry name" value="Sialidase_sf"/>
</dbReference>
<dbReference type="SUPFAM" id="SSF50939">
    <property type="entry name" value="Sialidases"/>
    <property type="match status" value="1"/>
</dbReference>